<comment type="caution">
    <text evidence="1">The sequence shown here is derived from an EMBL/GenBank/DDBJ whole genome shotgun (WGS) entry which is preliminary data.</text>
</comment>
<accession>A0AAV4BJ01</accession>
<organism evidence="1 2">
    <name type="scientific">Plakobranchus ocellatus</name>
    <dbReference type="NCBI Taxonomy" id="259542"/>
    <lineage>
        <taxon>Eukaryota</taxon>
        <taxon>Metazoa</taxon>
        <taxon>Spiralia</taxon>
        <taxon>Lophotrochozoa</taxon>
        <taxon>Mollusca</taxon>
        <taxon>Gastropoda</taxon>
        <taxon>Heterobranchia</taxon>
        <taxon>Euthyneura</taxon>
        <taxon>Panpulmonata</taxon>
        <taxon>Sacoglossa</taxon>
        <taxon>Placobranchoidea</taxon>
        <taxon>Plakobranchidae</taxon>
        <taxon>Plakobranchus</taxon>
    </lineage>
</organism>
<keyword evidence="2" id="KW-1185">Reference proteome</keyword>
<name>A0AAV4BJ01_9GAST</name>
<proteinExistence type="predicted"/>
<reference evidence="1 2" key="1">
    <citation type="journal article" date="2021" name="Elife">
        <title>Chloroplast acquisition without the gene transfer in kleptoplastic sea slugs, Plakobranchus ocellatus.</title>
        <authorList>
            <person name="Maeda T."/>
            <person name="Takahashi S."/>
            <person name="Yoshida T."/>
            <person name="Shimamura S."/>
            <person name="Takaki Y."/>
            <person name="Nagai Y."/>
            <person name="Toyoda A."/>
            <person name="Suzuki Y."/>
            <person name="Arimoto A."/>
            <person name="Ishii H."/>
            <person name="Satoh N."/>
            <person name="Nishiyama T."/>
            <person name="Hasebe M."/>
            <person name="Maruyama T."/>
            <person name="Minagawa J."/>
            <person name="Obokata J."/>
            <person name="Shigenobu S."/>
        </authorList>
    </citation>
    <scope>NUCLEOTIDE SEQUENCE [LARGE SCALE GENOMIC DNA]</scope>
</reference>
<evidence type="ECO:0000313" key="2">
    <source>
        <dbReference type="Proteomes" id="UP000735302"/>
    </source>
</evidence>
<evidence type="ECO:0000313" key="1">
    <source>
        <dbReference type="EMBL" id="GFO19475.1"/>
    </source>
</evidence>
<protein>
    <submittedName>
        <fullName evidence="1">Uncharacterized protein</fullName>
    </submittedName>
</protein>
<dbReference type="Proteomes" id="UP000735302">
    <property type="component" value="Unassembled WGS sequence"/>
</dbReference>
<dbReference type="EMBL" id="BLXT01005065">
    <property type="protein sequence ID" value="GFO19475.1"/>
    <property type="molecule type" value="Genomic_DNA"/>
</dbReference>
<dbReference type="AlphaFoldDB" id="A0AAV4BJ01"/>
<sequence>MGEVRSYTAGYKNCYDCPMLLSHLGSWLAKFLRLSKNNVRVSSPEKPVPNLTRSIVVLPFESRSIANLVYPYWKKLIDVCRPIRLRSDGCSRGSRMKTKFAANDDEGAARNIVASRKTNGEKSG</sequence>
<gene>
    <name evidence="1" type="ORF">PoB_004598000</name>
</gene>